<dbReference type="SMR" id="A2EQF1"/>
<dbReference type="RefSeq" id="XP_001317316.1">
    <property type="nucleotide sequence ID" value="XM_001317281.1"/>
</dbReference>
<dbReference type="InterPro" id="IPR001792">
    <property type="entry name" value="Acylphosphatase-like_dom"/>
</dbReference>
<evidence type="ECO:0000256" key="1">
    <source>
        <dbReference type="PROSITE-ProRule" id="PRU00520"/>
    </source>
</evidence>
<feature type="domain" description="Acylphosphatase-like" evidence="3">
    <location>
        <begin position="4"/>
        <end position="103"/>
    </location>
</feature>
<evidence type="ECO:0000313" key="4">
    <source>
        <dbReference type="EMBL" id="EAY05093.1"/>
    </source>
</evidence>
<dbReference type="Pfam" id="PF00708">
    <property type="entry name" value="Acylphosphatase"/>
    <property type="match status" value="1"/>
</dbReference>
<dbReference type="SUPFAM" id="SSF54975">
    <property type="entry name" value="Acylphosphatase/BLUF domain-like"/>
    <property type="match status" value="1"/>
</dbReference>
<dbReference type="OrthoDB" id="10248766at2759"/>
<keyword evidence="5" id="KW-1185">Reference proteome</keyword>
<evidence type="ECO:0000256" key="2">
    <source>
        <dbReference type="RuleBase" id="RU004168"/>
    </source>
</evidence>
<reference evidence="4" key="2">
    <citation type="journal article" date="2007" name="Science">
        <title>Draft genome sequence of the sexually transmitted pathogen Trichomonas vaginalis.</title>
        <authorList>
            <person name="Carlton J.M."/>
            <person name="Hirt R.P."/>
            <person name="Silva J.C."/>
            <person name="Delcher A.L."/>
            <person name="Schatz M."/>
            <person name="Zhao Q."/>
            <person name="Wortman J.R."/>
            <person name="Bidwell S.L."/>
            <person name="Alsmark U.C.M."/>
            <person name="Besteiro S."/>
            <person name="Sicheritz-Ponten T."/>
            <person name="Noel C.J."/>
            <person name="Dacks J.B."/>
            <person name="Foster P.G."/>
            <person name="Simillion C."/>
            <person name="Van de Peer Y."/>
            <person name="Miranda-Saavedra D."/>
            <person name="Barton G.J."/>
            <person name="Westrop G.D."/>
            <person name="Mueller S."/>
            <person name="Dessi D."/>
            <person name="Fiori P.L."/>
            <person name="Ren Q."/>
            <person name="Paulsen I."/>
            <person name="Zhang H."/>
            <person name="Bastida-Corcuera F.D."/>
            <person name="Simoes-Barbosa A."/>
            <person name="Brown M.T."/>
            <person name="Hayes R.D."/>
            <person name="Mukherjee M."/>
            <person name="Okumura C.Y."/>
            <person name="Schneider R."/>
            <person name="Smith A.J."/>
            <person name="Vanacova S."/>
            <person name="Villalvazo M."/>
            <person name="Haas B.J."/>
            <person name="Pertea M."/>
            <person name="Feldblyum T.V."/>
            <person name="Utterback T.R."/>
            <person name="Shu C.L."/>
            <person name="Osoegawa K."/>
            <person name="de Jong P.J."/>
            <person name="Hrdy I."/>
            <person name="Horvathova L."/>
            <person name="Zubacova Z."/>
            <person name="Dolezal P."/>
            <person name="Malik S.B."/>
            <person name="Logsdon J.M. Jr."/>
            <person name="Henze K."/>
            <person name="Gupta A."/>
            <person name="Wang C.C."/>
            <person name="Dunne R.L."/>
            <person name="Upcroft J.A."/>
            <person name="Upcroft P."/>
            <person name="White O."/>
            <person name="Salzberg S.L."/>
            <person name="Tang P."/>
            <person name="Chiu C.-H."/>
            <person name="Lee Y.-S."/>
            <person name="Embley T.M."/>
            <person name="Coombs G.H."/>
            <person name="Mottram J.C."/>
            <person name="Tachezy J."/>
            <person name="Fraser-Liggett C.M."/>
            <person name="Johnson P.J."/>
        </authorList>
    </citation>
    <scope>NUCLEOTIDE SEQUENCE [LARGE SCALE GENOMIC DNA]</scope>
    <source>
        <strain evidence="4">G3</strain>
    </source>
</reference>
<dbReference type="KEGG" id="tva:4762959"/>
<evidence type="ECO:0000313" key="5">
    <source>
        <dbReference type="Proteomes" id="UP000001542"/>
    </source>
</evidence>
<reference evidence="4" key="1">
    <citation type="submission" date="2006-10" db="EMBL/GenBank/DDBJ databases">
        <authorList>
            <person name="Amadeo P."/>
            <person name="Zhao Q."/>
            <person name="Wortman J."/>
            <person name="Fraser-Liggett C."/>
            <person name="Carlton J."/>
        </authorList>
    </citation>
    <scope>NUCLEOTIDE SEQUENCE</scope>
    <source>
        <strain evidence="4">G3</strain>
    </source>
</reference>
<protein>
    <recommendedName>
        <fullName evidence="3">Acylphosphatase-like domain-containing protein</fullName>
    </recommendedName>
</protein>
<name>A2EQF1_TRIV3</name>
<dbReference type="AlphaFoldDB" id="A2EQF1"/>
<proteinExistence type="inferred from homology"/>
<dbReference type="Proteomes" id="UP000001542">
    <property type="component" value="Unassembled WGS sequence"/>
</dbReference>
<organism evidence="4 5">
    <name type="scientific">Trichomonas vaginalis (strain ATCC PRA-98 / G3)</name>
    <dbReference type="NCBI Taxonomy" id="412133"/>
    <lineage>
        <taxon>Eukaryota</taxon>
        <taxon>Metamonada</taxon>
        <taxon>Parabasalia</taxon>
        <taxon>Trichomonadida</taxon>
        <taxon>Trichomonadidae</taxon>
        <taxon>Trichomonas</taxon>
    </lineage>
</organism>
<dbReference type="EMBL" id="DS113457">
    <property type="protein sequence ID" value="EAY05093.1"/>
    <property type="molecule type" value="Genomic_DNA"/>
</dbReference>
<sequence>MSATAYFTFHGHVQYAMFRQTIMRGAIKRGIEAGATNCTDDKNKVIATFRGDRAKIDDLVKTIGSGEVLNSWKAQVTSYEENKEGKAIEEHEVTNQNVDTIKWPGEVEIYIC</sequence>
<dbReference type="InterPro" id="IPR036046">
    <property type="entry name" value="Acylphosphatase-like_dom_sf"/>
</dbReference>
<dbReference type="VEuPathDB" id="TrichDB:TVAGG3_0214580"/>
<comment type="caution">
    <text evidence="1">Lacks conserved residue(s) required for the propagation of feature annotation.</text>
</comment>
<dbReference type="PROSITE" id="PS51160">
    <property type="entry name" value="ACYLPHOSPHATASE_3"/>
    <property type="match status" value="1"/>
</dbReference>
<evidence type="ECO:0000259" key="3">
    <source>
        <dbReference type="PROSITE" id="PS51160"/>
    </source>
</evidence>
<comment type="similarity">
    <text evidence="2">Belongs to the acylphosphatase family.</text>
</comment>
<accession>A2EQF1</accession>
<dbReference type="InParanoid" id="A2EQF1"/>
<dbReference type="Gene3D" id="3.30.70.100">
    <property type="match status" value="1"/>
</dbReference>
<gene>
    <name evidence="4" type="ORF">TVAG_108270</name>
</gene>
<dbReference type="VEuPathDB" id="TrichDB:TVAG_108270"/>
<dbReference type="eggNOG" id="ENOG502S3VU">
    <property type="taxonomic scope" value="Eukaryota"/>
</dbReference>